<gene>
    <name evidence="1" type="ORF">Q5741_18770</name>
</gene>
<keyword evidence="2" id="KW-1185">Reference proteome</keyword>
<dbReference type="Proteomes" id="UP001240171">
    <property type="component" value="Unassembled WGS sequence"/>
</dbReference>
<accession>A0ABT9CGP2</accession>
<comment type="caution">
    <text evidence="1">The sequence shown here is derived from an EMBL/GenBank/DDBJ whole genome shotgun (WGS) entry which is preliminary data.</text>
</comment>
<protein>
    <submittedName>
        <fullName evidence="1">Uncharacterized protein</fullName>
    </submittedName>
</protein>
<dbReference type="EMBL" id="JAUQTB010000016">
    <property type="protein sequence ID" value="MDO7908448.1"/>
    <property type="molecule type" value="Genomic_DNA"/>
</dbReference>
<name>A0ABT9CGP2_9BACL</name>
<sequence length="94" mass="10845">MKYDKEEIYDNEIAPLMKQIIEICKREQLPMTAQFYLKEQAEDTGDPMYCSTVIVPAKSEMNDEAYEQMKFVSEAMKYGPGGKPFVMSAMIRTV</sequence>
<evidence type="ECO:0000313" key="2">
    <source>
        <dbReference type="Proteomes" id="UP001240171"/>
    </source>
</evidence>
<organism evidence="1 2">
    <name type="scientific">Paenibacillus lacisoli</name>
    <dbReference type="NCBI Taxonomy" id="3064525"/>
    <lineage>
        <taxon>Bacteria</taxon>
        <taxon>Bacillati</taxon>
        <taxon>Bacillota</taxon>
        <taxon>Bacilli</taxon>
        <taxon>Bacillales</taxon>
        <taxon>Paenibacillaceae</taxon>
        <taxon>Paenibacillus</taxon>
    </lineage>
</organism>
<evidence type="ECO:0000313" key="1">
    <source>
        <dbReference type="EMBL" id="MDO7908448.1"/>
    </source>
</evidence>
<reference evidence="1 2" key="1">
    <citation type="submission" date="2023-07" db="EMBL/GenBank/DDBJ databases">
        <title>Paenibacillus sp. JX-17 nov. isolated from soil.</title>
        <authorList>
            <person name="Wan Y."/>
            <person name="Liu B."/>
        </authorList>
    </citation>
    <scope>NUCLEOTIDE SEQUENCE [LARGE SCALE GENOMIC DNA]</scope>
    <source>
        <strain evidence="1 2">JX-17</strain>
    </source>
</reference>
<dbReference type="RefSeq" id="WP_305025668.1">
    <property type="nucleotide sequence ID" value="NZ_JAUQTB010000016.1"/>
</dbReference>
<proteinExistence type="predicted"/>